<evidence type="ECO:0000256" key="1">
    <source>
        <dbReference type="SAM" id="Phobius"/>
    </source>
</evidence>
<evidence type="ECO:0000313" key="3">
    <source>
        <dbReference type="Proteomes" id="UP000054498"/>
    </source>
</evidence>
<evidence type="ECO:0000313" key="2">
    <source>
        <dbReference type="EMBL" id="KIY92684.1"/>
    </source>
</evidence>
<accession>A0A0D2LLN7</accession>
<dbReference type="RefSeq" id="XP_013891704.1">
    <property type="nucleotide sequence ID" value="XM_014036250.1"/>
</dbReference>
<organism evidence="2 3">
    <name type="scientific">Monoraphidium neglectum</name>
    <dbReference type="NCBI Taxonomy" id="145388"/>
    <lineage>
        <taxon>Eukaryota</taxon>
        <taxon>Viridiplantae</taxon>
        <taxon>Chlorophyta</taxon>
        <taxon>core chlorophytes</taxon>
        <taxon>Chlorophyceae</taxon>
        <taxon>CS clade</taxon>
        <taxon>Sphaeropleales</taxon>
        <taxon>Selenastraceae</taxon>
        <taxon>Monoraphidium</taxon>
    </lineage>
</organism>
<keyword evidence="1" id="KW-0812">Transmembrane</keyword>
<dbReference type="AlphaFoldDB" id="A0A0D2LLN7"/>
<name>A0A0D2LLN7_9CHLO</name>
<feature type="transmembrane region" description="Helical" evidence="1">
    <location>
        <begin position="115"/>
        <end position="136"/>
    </location>
</feature>
<keyword evidence="1" id="KW-0472">Membrane</keyword>
<dbReference type="Proteomes" id="UP000054498">
    <property type="component" value="Unassembled WGS sequence"/>
</dbReference>
<proteinExistence type="predicted"/>
<keyword evidence="1" id="KW-1133">Transmembrane helix</keyword>
<keyword evidence="3" id="KW-1185">Reference proteome</keyword>
<dbReference type="KEGG" id="mng:MNEG_15278"/>
<dbReference type="GeneID" id="25732923"/>
<protein>
    <recommendedName>
        <fullName evidence="4">ABC-2 type transporter domain-containing protein</fullName>
    </recommendedName>
</protein>
<gene>
    <name evidence="2" type="ORF">MNEG_15278</name>
</gene>
<evidence type="ECO:0008006" key="4">
    <source>
        <dbReference type="Google" id="ProtNLM"/>
    </source>
</evidence>
<reference evidence="2 3" key="1">
    <citation type="journal article" date="2013" name="BMC Genomics">
        <title>Reconstruction of the lipid metabolism for the microalga Monoraphidium neglectum from its genome sequence reveals characteristics suitable for biofuel production.</title>
        <authorList>
            <person name="Bogen C."/>
            <person name="Al-Dilaimi A."/>
            <person name="Albersmeier A."/>
            <person name="Wichmann J."/>
            <person name="Grundmann M."/>
            <person name="Rupp O."/>
            <person name="Lauersen K.J."/>
            <person name="Blifernez-Klassen O."/>
            <person name="Kalinowski J."/>
            <person name="Goesmann A."/>
            <person name="Mussgnug J.H."/>
            <person name="Kruse O."/>
        </authorList>
    </citation>
    <scope>NUCLEOTIDE SEQUENCE [LARGE SCALE GENOMIC DNA]</scope>
    <source>
        <strain evidence="2 3">SAG 48.87</strain>
    </source>
</reference>
<sequence>MFSILWSTVQMLMSNFFMPFTDINFKWLTVLRWFSALYYSFEGLARIEFGGAKFDCSGGVDPAGVTFLKQLLPNSRFLNMSAVSGALTNPGADCVADTVALLDYYQFHRPFAKTVGILFSYWVIVHICTYSAMVFVGRKERR</sequence>
<dbReference type="EMBL" id="KK105404">
    <property type="protein sequence ID" value="KIY92684.1"/>
    <property type="molecule type" value="Genomic_DNA"/>
</dbReference>
<dbReference type="OrthoDB" id="557575at2759"/>